<protein>
    <submittedName>
        <fullName evidence="1">Uncharacterized protein</fullName>
    </submittedName>
</protein>
<dbReference type="EMBL" id="GBXM01059644">
    <property type="protein sequence ID" value="JAH48933.1"/>
    <property type="molecule type" value="Transcribed_RNA"/>
</dbReference>
<sequence>MFLLLGCKEALLYHSD</sequence>
<reference evidence="1" key="2">
    <citation type="journal article" date="2015" name="Fish Shellfish Immunol.">
        <title>Early steps in the European eel (Anguilla anguilla)-Vibrio vulnificus interaction in the gills: Role of the RtxA13 toxin.</title>
        <authorList>
            <person name="Callol A."/>
            <person name="Pajuelo D."/>
            <person name="Ebbesson L."/>
            <person name="Teles M."/>
            <person name="MacKenzie S."/>
            <person name="Amaro C."/>
        </authorList>
    </citation>
    <scope>NUCLEOTIDE SEQUENCE</scope>
</reference>
<reference evidence="1" key="1">
    <citation type="submission" date="2014-11" db="EMBL/GenBank/DDBJ databases">
        <authorList>
            <person name="Amaro Gonzalez C."/>
        </authorList>
    </citation>
    <scope>NUCLEOTIDE SEQUENCE</scope>
</reference>
<accession>A0A0E9T862</accession>
<evidence type="ECO:0000313" key="1">
    <source>
        <dbReference type="EMBL" id="JAH48933.1"/>
    </source>
</evidence>
<name>A0A0E9T862_ANGAN</name>
<organism evidence="1">
    <name type="scientific">Anguilla anguilla</name>
    <name type="common">European freshwater eel</name>
    <name type="synonym">Muraena anguilla</name>
    <dbReference type="NCBI Taxonomy" id="7936"/>
    <lineage>
        <taxon>Eukaryota</taxon>
        <taxon>Metazoa</taxon>
        <taxon>Chordata</taxon>
        <taxon>Craniata</taxon>
        <taxon>Vertebrata</taxon>
        <taxon>Euteleostomi</taxon>
        <taxon>Actinopterygii</taxon>
        <taxon>Neopterygii</taxon>
        <taxon>Teleostei</taxon>
        <taxon>Anguilliformes</taxon>
        <taxon>Anguillidae</taxon>
        <taxon>Anguilla</taxon>
    </lineage>
</organism>
<proteinExistence type="predicted"/>
<dbReference type="AlphaFoldDB" id="A0A0E9T862"/>